<reference evidence="3 4" key="1">
    <citation type="journal article" date="2009" name="Stand. Genomic Sci.">
        <title>Complete genome sequence of Catenulispora acidiphila type strain (ID 139908).</title>
        <authorList>
            <person name="Copeland A."/>
            <person name="Lapidus A."/>
            <person name="Glavina Del Rio T."/>
            <person name="Nolan M."/>
            <person name="Lucas S."/>
            <person name="Chen F."/>
            <person name="Tice H."/>
            <person name="Cheng J.F."/>
            <person name="Bruce D."/>
            <person name="Goodwin L."/>
            <person name="Pitluck S."/>
            <person name="Mikhailova N."/>
            <person name="Pati A."/>
            <person name="Ivanova N."/>
            <person name="Mavromatis K."/>
            <person name="Chen A."/>
            <person name="Palaniappan K."/>
            <person name="Chain P."/>
            <person name="Land M."/>
            <person name="Hauser L."/>
            <person name="Chang Y.J."/>
            <person name="Jeffries C.D."/>
            <person name="Chertkov O."/>
            <person name="Brettin T."/>
            <person name="Detter J.C."/>
            <person name="Han C."/>
            <person name="Ali Z."/>
            <person name="Tindall B.J."/>
            <person name="Goker M."/>
            <person name="Bristow J."/>
            <person name="Eisen J.A."/>
            <person name="Markowitz V."/>
            <person name="Hugenholtz P."/>
            <person name="Kyrpides N.C."/>
            <person name="Klenk H.P."/>
        </authorList>
    </citation>
    <scope>NUCLEOTIDE SEQUENCE [LARGE SCALE GENOMIC DNA]</scope>
    <source>
        <strain evidence="4">DSM 44928 / JCM 14897 / NBRC 102108 / NRRL B-24433 / ID139908</strain>
    </source>
</reference>
<keyword evidence="4" id="KW-1185">Reference proteome</keyword>
<dbReference type="PANTHER" id="PTHR31157:SF1">
    <property type="entry name" value="SCP DOMAIN-CONTAINING PROTEIN"/>
    <property type="match status" value="1"/>
</dbReference>
<dbReference type="AlphaFoldDB" id="C7QGY4"/>
<evidence type="ECO:0000259" key="2">
    <source>
        <dbReference type="Pfam" id="PF00188"/>
    </source>
</evidence>
<dbReference type="PANTHER" id="PTHR31157">
    <property type="entry name" value="SCP DOMAIN-CONTAINING PROTEIN"/>
    <property type="match status" value="1"/>
</dbReference>
<dbReference type="EMBL" id="CP001700">
    <property type="protein sequence ID" value="ACU76834.1"/>
    <property type="molecule type" value="Genomic_DNA"/>
</dbReference>
<evidence type="ECO:0000256" key="1">
    <source>
        <dbReference type="SAM" id="MobiDB-lite"/>
    </source>
</evidence>
<feature type="compositionally biased region" description="Pro residues" evidence="1">
    <location>
        <begin position="171"/>
        <end position="187"/>
    </location>
</feature>
<proteinExistence type="predicted"/>
<dbReference type="OrthoDB" id="8611574at2"/>
<dbReference type="RefSeq" id="WP_015796559.1">
    <property type="nucleotide sequence ID" value="NC_013131.1"/>
</dbReference>
<name>C7QGY4_CATAD</name>
<feature type="domain" description="SCP" evidence="2">
    <location>
        <begin position="209"/>
        <end position="318"/>
    </location>
</feature>
<dbReference type="Gene3D" id="3.40.33.10">
    <property type="entry name" value="CAP"/>
    <property type="match status" value="1"/>
</dbReference>
<dbReference type="Pfam" id="PF00188">
    <property type="entry name" value="CAP"/>
    <property type="match status" value="1"/>
</dbReference>
<sequence>MDLRTWQEAGIRAGSYSARHRGRSPFSPLRPAPIAIGSLSTAAIAAFAFVAPGVLHGTPAGASSTVLDGAPNRVAPMAPGHGGDAAPGFVTVTAPASSSSDSPATPTSTATSEQAAVSSSPAPYTEHTPTMSGSSSRPSQPQPSQSQAPPSTSPTAPTSPASPTAPSQRPTEPPTIPPSAPVVPPPTSSTTTTPFNSSAAVSSALSEIGRARGQQGVSLMSVNTLLTKAAKVHSVDMARTGDFSHIGSDGSDPFSRAANVGCFSLSQELIAHGKPGDDVIGALMRDPASKRALLSFWNSTIGVSAQLDPATGDVYWTIELGWV</sequence>
<evidence type="ECO:0000313" key="3">
    <source>
        <dbReference type="EMBL" id="ACU76834.1"/>
    </source>
</evidence>
<dbReference type="STRING" id="479433.Caci_8011"/>
<dbReference type="InterPro" id="IPR035940">
    <property type="entry name" value="CAP_sf"/>
</dbReference>
<dbReference type="SUPFAM" id="SSF55797">
    <property type="entry name" value="PR-1-like"/>
    <property type="match status" value="1"/>
</dbReference>
<dbReference type="eggNOG" id="COG2340">
    <property type="taxonomic scope" value="Bacteria"/>
</dbReference>
<feature type="region of interest" description="Disordered" evidence="1">
    <location>
        <begin position="73"/>
        <end position="198"/>
    </location>
</feature>
<feature type="compositionally biased region" description="Polar residues" evidence="1">
    <location>
        <begin position="117"/>
        <end position="133"/>
    </location>
</feature>
<accession>C7QGY4</accession>
<evidence type="ECO:0000313" key="4">
    <source>
        <dbReference type="Proteomes" id="UP000000851"/>
    </source>
</evidence>
<dbReference type="CDD" id="cd05379">
    <property type="entry name" value="CAP_bacterial"/>
    <property type="match status" value="1"/>
</dbReference>
<feature type="compositionally biased region" description="Low complexity" evidence="1">
    <location>
        <begin position="188"/>
        <end position="198"/>
    </location>
</feature>
<dbReference type="Proteomes" id="UP000000851">
    <property type="component" value="Chromosome"/>
</dbReference>
<protein>
    <submittedName>
        <fullName evidence="3">SCP-like extracellular</fullName>
    </submittedName>
</protein>
<dbReference type="InParanoid" id="C7QGY4"/>
<dbReference type="KEGG" id="cai:Caci_8011"/>
<dbReference type="InterPro" id="IPR014044">
    <property type="entry name" value="CAP_dom"/>
</dbReference>
<dbReference type="HOGENOM" id="CLU_859679_0_0_11"/>
<feature type="compositionally biased region" description="Low complexity" evidence="1">
    <location>
        <begin position="134"/>
        <end position="170"/>
    </location>
</feature>
<gene>
    <name evidence="3" type="ordered locus">Caci_8011</name>
</gene>
<organism evidence="3 4">
    <name type="scientific">Catenulispora acidiphila (strain DSM 44928 / JCM 14897 / NBRC 102108 / NRRL B-24433 / ID139908)</name>
    <dbReference type="NCBI Taxonomy" id="479433"/>
    <lineage>
        <taxon>Bacteria</taxon>
        <taxon>Bacillati</taxon>
        <taxon>Actinomycetota</taxon>
        <taxon>Actinomycetes</taxon>
        <taxon>Catenulisporales</taxon>
        <taxon>Catenulisporaceae</taxon>
        <taxon>Catenulispora</taxon>
    </lineage>
</organism>
<feature type="compositionally biased region" description="Low complexity" evidence="1">
    <location>
        <begin position="91"/>
        <end position="116"/>
    </location>
</feature>